<evidence type="ECO:0000256" key="1">
    <source>
        <dbReference type="SAM" id="MobiDB-lite"/>
    </source>
</evidence>
<dbReference type="InParanoid" id="F0VFC0"/>
<feature type="compositionally biased region" description="Basic and acidic residues" evidence="1">
    <location>
        <begin position="71"/>
        <end position="91"/>
    </location>
</feature>
<evidence type="ECO:0000313" key="3">
    <source>
        <dbReference type="EMBL" id="CEL66386.1"/>
    </source>
</evidence>
<reference evidence="2" key="1">
    <citation type="submission" date="2011-02" db="EMBL/GenBank/DDBJ databases">
        <authorList>
            <person name="Aslett M."/>
        </authorList>
    </citation>
    <scope>NUCLEOTIDE SEQUENCE</scope>
    <source>
        <strain evidence="2">Liverpool</strain>
    </source>
</reference>
<feature type="compositionally biased region" description="Basic and acidic residues" evidence="1">
    <location>
        <begin position="129"/>
        <end position="138"/>
    </location>
</feature>
<dbReference type="AlphaFoldDB" id="F0VFC0"/>
<dbReference type="eggNOG" id="ENOG502R094">
    <property type="taxonomic scope" value="Eukaryota"/>
</dbReference>
<feature type="region of interest" description="Disordered" evidence="1">
    <location>
        <begin position="224"/>
        <end position="379"/>
    </location>
</feature>
<evidence type="ECO:0000313" key="2">
    <source>
        <dbReference type="EMBL" id="CBZ52414.1"/>
    </source>
</evidence>
<dbReference type="GeneID" id="13444756"/>
<dbReference type="OMA" id="PRVPAEW"/>
<dbReference type="OrthoDB" id="331553at2759"/>
<dbReference type="VEuPathDB" id="ToxoDB:NCLIV_022030"/>
<reference evidence="3" key="4">
    <citation type="journal article" date="2015" name="PLoS ONE">
        <title>Comprehensive Evaluation of Toxoplasma gondii VEG and Neospora caninum LIV Genomes with Tachyzoite Stage Transcriptome and Proteome Defines Novel Transcript Features.</title>
        <authorList>
            <person name="Ramaprasad A."/>
            <person name="Mourier T."/>
            <person name="Naeem R."/>
            <person name="Malas T.B."/>
            <person name="Moussa E."/>
            <person name="Panigrahi A."/>
            <person name="Vermont S.J."/>
            <person name="Otto T.D."/>
            <person name="Wastling J."/>
            <person name="Pain A."/>
        </authorList>
    </citation>
    <scope>NUCLEOTIDE SEQUENCE</scope>
    <source>
        <strain evidence="3">Liverpool</strain>
    </source>
</reference>
<keyword evidence="4" id="KW-1185">Reference proteome</keyword>
<sequence length="379" mass="39282">MPFDPSRWMTQRRSHPRIGPAYQAPIPDCIRDVSHPPRVPAEWLTGPCGIPNGCAGKAGSADGRPGANRTAEGRETAAREQCAGDREEESQGRSARSAGLSSDDFVPAHASGQQRSGLRKNWDGAGVRTLHEAREHEGASGSGTLLTGGDIEAALGGGELAESEVVLEADDFAATGESTSRTVLTSGREHAQFAGWPGSSSRMSRRAFAAGESHVLDPHRHAQCTESPAAASVNTQINASSSSGAAACDQAEESVETRAAPEVLASASAGARRPEQSVGDDQPGGPAEGENACSLQDKERSAKMHASTAEHDAGTVLGAREIGFEGSGETNPSRAHADDQNSATASSALAEEHEAGKEGEREAKRPRLDRDGPEGEASA</sequence>
<reference evidence="2" key="2">
    <citation type="submission" date="2011-03" db="EMBL/GenBank/DDBJ databases">
        <title>Comparative genomics and transcriptomics of Neospora caninum and Toxoplasma gondii.</title>
        <authorList>
            <person name="Reid A.J."/>
            <person name="Sohal A."/>
            <person name="Harris D."/>
            <person name="Quail M."/>
            <person name="Sanders M."/>
            <person name="Berriman M."/>
            <person name="Wastling J.M."/>
            <person name="Pain A."/>
        </authorList>
    </citation>
    <scope>NUCLEOTIDE SEQUENCE</scope>
    <source>
        <strain evidence="2">Liverpool</strain>
    </source>
</reference>
<reference evidence="4" key="3">
    <citation type="journal article" date="2012" name="PLoS Pathog.">
        <title>Comparative genomics of the apicomplexan parasites Toxoplasma gondii and Neospora caninum: Coccidia differing in host range and transmission strategy.</title>
        <authorList>
            <person name="Reid A.J."/>
            <person name="Vermont S.J."/>
            <person name="Cotton J.A."/>
            <person name="Harris D."/>
            <person name="Hill-Cawthorne G.A."/>
            <person name="Konen-Waisman S."/>
            <person name="Latham S.M."/>
            <person name="Mourier T."/>
            <person name="Norton R."/>
            <person name="Quail M.A."/>
            <person name="Sanders M."/>
            <person name="Shanmugam D."/>
            <person name="Sohal A."/>
            <person name="Wasmuth J.D."/>
            <person name="Brunk B."/>
            <person name="Grigg M.E."/>
            <person name="Howard J.C."/>
            <person name="Parkinson J."/>
            <person name="Roos D.S."/>
            <person name="Trees A.J."/>
            <person name="Berriman M."/>
            <person name="Pain A."/>
            <person name="Wastling J.M."/>
        </authorList>
    </citation>
    <scope>NUCLEOTIDE SEQUENCE [LARGE SCALE GENOMIC DNA]</scope>
    <source>
        <strain evidence="4">Liverpool</strain>
    </source>
</reference>
<feature type="compositionally biased region" description="Basic and acidic residues" evidence="1">
    <location>
        <begin position="296"/>
        <end position="313"/>
    </location>
</feature>
<organism evidence="2 4">
    <name type="scientific">Neospora caninum (strain Liverpool)</name>
    <dbReference type="NCBI Taxonomy" id="572307"/>
    <lineage>
        <taxon>Eukaryota</taxon>
        <taxon>Sar</taxon>
        <taxon>Alveolata</taxon>
        <taxon>Apicomplexa</taxon>
        <taxon>Conoidasida</taxon>
        <taxon>Coccidia</taxon>
        <taxon>Eucoccidiorida</taxon>
        <taxon>Eimeriorina</taxon>
        <taxon>Sarcocystidae</taxon>
        <taxon>Neospora</taxon>
    </lineage>
</organism>
<dbReference type="RefSeq" id="XP_003882446.1">
    <property type="nucleotide sequence ID" value="XM_003882397.1"/>
</dbReference>
<feature type="region of interest" description="Disordered" evidence="1">
    <location>
        <begin position="1"/>
        <end position="24"/>
    </location>
</feature>
<feature type="compositionally biased region" description="Polar residues" evidence="1">
    <location>
        <begin position="232"/>
        <end position="244"/>
    </location>
</feature>
<dbReference type="Proteomes" id="UP000007494">
    <property type="component" value="Chromosome VIIa"/>
</dbReference>
<feature type="compositionally biased region" description="Basic and acidic residues" evidence="1">
    <location>
        <begin position="350"/>
        <end position="373"/>
    </location>
</feature>
<proteinExistence type="predicted"/>
<evidence type="ECO:0000313" key="4">
    <source>
        <dbReference type="Proteomes" id="UP000007494"/>
    </source>
</evidence>
<feature type="region of interest" description="Disordered" evidence="1">
    <location>
        <begin position="45"/>
        <end position="150"/>
    </location>
</feature>
<protein>
    <submittedName>
        <fullName evidence="2">Uncharacterized protein</fullName>
    </submittedName>
</protein>
<gene>
    <name evidence="3" type="ORF">BN1204_022030</name>
    <name evidence="2" type="ORF">NCLIV_022030</name>
</gene>
<dbReference type="EMBL" id="LN714481">
    <property type="protein sequence ID" value="CEL66386.1"/>
    <property type="molecule type" value="Genomic_DNA"/>
</dbReference>
<accession>F0VFC0</accession>
<name>F0VFC0_NEOCL</name>
<dbReference type="EMBL" id="FR823388">
    <property type="protein sequence ID" value="CBZ52414.1"/>
    <property type="molecule type" value="Genomic_DNA"/>
</dbReference>